<proteinExistence type="inferred from homology"/>
<dbReference type="GO" id="GO:0034354">
    <property type="term" value="P:'de novo' NAD+ biosynthetic process from L-tryptophan"/>
    <property type="evidence" value="ECO:0007669"/>
    <property type="project" value="UniProtKB-UniRule"/>
</dbReference>
<sequence length="332" mass="36772">MASDPHNSISYPYHARNIPYTSPSSPLQTLDICLPRPLSSSDPTSTIWIIYIHGGAWRDPLLTSHQFDPALRILLSPLSQPTPTSGLGRAKALTHIAGFATLNYRLSSYPSHPTHPSDPTDESRNVRHPAHVEDVRAALEWLAGEYKVGALGGWGWVVVGHSCGAMMGLQLLHQLRDIDLGIERDMDGVAGGLSMPLGVVGLEGIYDLEAFVRNHEEKVYREIVTNAFGDEEGWREASPAVMGGFGREIWREGRVVVLGHSGEDELVEREQVERMVGRLVGEEWEEERGERRLLVVKLWGKHDEIWEEGTQVADAIGAAVLDLADQNIPFKQ</sequence>
<dbReference type="AlphaFoldDB" id="A0A9P4SGI1"/>
<dbReference type="GO" id="GO:0019441">
    <property type="term" value="P:L-tryptophan catabolic process to kynurenine"/>
    <property type="evidence" value="ECO:0007669"/>
    <property type="project" value="UniProtKB-UniRule"/>
</dbReference>
<dbReference type="HAMAP" id="MF_03014">
    <property type="entry name" value="KFase"/>
    <property type="match status" value="1"/>
</dbReference>
<dbReference type="Gene3D" id="3.40.50.1820">
    <property type="entry name" value="alpha/beta hydrolase"/>
    <property type="match status" value="1"/>
</dbReference>
<dbReference type="InterPro" id="IPR027519">
    <property type="entry name" value="KFase_ver/fungi-typ"/>
</dbReference>
<protein>
    <recommendedName>
        <fullName evidence="3">Kynurenine formamidase</fullName>
        <shortName evidence="3">KFA</shortName>
        <shortName evidence="3">KFase</shortName>
        <ecNumber evidence="3">3.5.1.9</ecNumber>
    </recommendedName>
    <alternativeName>
        <fullName evidence="3">Arylformamidase</fullName>
    </alternativeName>
    <alternativeName>
        <fullName evidence="3">N-formylkynurenine formamidase</fullName>
        <shortName evidence="3">FKF</shortName>
    </alternativeName>
</protein>
<keyword evidence="5" id="KW-1185">Reference proteome</keyword>
<evidence type="ECO:0000256" key="2">
    <source>
        <dbReference type="ARBA" id="ARBA00023079"/>
    </source>
</evidence>
<gene>
    <name evidence="4" type="ORF">M501DRAFT_1043474</name>
</gene>
<feature type="active site" evidence="3">
    <location>
        <position position="302"/>
    </location>
</feature>
<keyword evidence="1 3" id="KW-0378">Hydrolase</keyword>
<dbReference type="SUPFAM" id="SSF53474">
    <property type="entry name" value="alpha/beta-Hydrolases"/>
    <property type="match status" value="1"/>
</dbReference>
<dbReference type="PANTHER" id="PTHR48081">
    <property type="entry name" value="AB HYDROLASE SUPERFAMILY PROTEIN C4A8.06C"/>
    <property type="match status" value="1"/>
</dbReference>
<feature type="short sequence motif" description="HGGXW" evidence="3">
    <location>
        <begin position="53"/>
        <end position="57"/>
    </location>
</feature>
<dbReference type="Proteomes" id="UP000799429">
    <property type="component" value="Unassembled WGS sequence"/>
</dbReference>
<feature type="active site" description="Nucleophile" evidence="3">
    <location>
        <position position="162"/>
    </location>
</feature>
<name>A0A9P4SGI1_9PEZI</name>
<dbReference type="OrthoDB" id="420264at2759"/>
<dbReference type="EC" id="3.5.1.9" evidence="3"/>
<evidence type="ECO:0000256" key="1">
    <source>
        <dbReference type="ARBA" id="ARBA00022801"/>
    </source>
</evidence>
<evidence type="ECO:0000313" key="4">
    <source>
        <dbReference type="EMBL" id="KAF2842496.1"/>
    </source>
</evidence>
<comment type="caution">
    <text evidence="4">The sequence shown here is derived from an EMBL/GenBank/DDBJ whole genome shotgun (WGS) entry which is preliminary data.</text>
</comment>
<comment type="pathway">
    <text evidence="3">Amino-acid degradation; L-tryptophan degradation via kynurenine pathway; L-kynurenine from L-tryptophan: step 2/2.</text>
</comment>
<dbReference type="EMBL" id="MU006090">
    <property type="protein sequence ID" value="KAF2842496.1"/>
    <property type="molecule type" value="Genomic_DNA"/>
</dbReference>
<dbReference type="GO" id="GO:0004061">
    <property type="term" value="F:arylformamidase activity"/>
    <property type="evidence" value="ECO:0007669"/>
    <property type="project" value="UniProtKB-UniRule"/>
</dbReference>
<feature type="active site" evidence="3">
    <location>
        <position position="264"/>
    </location>
</feature>
<keyword evidence="2 3" id="KW-0823">Tryptophan catabolism</keyword>
<reference evidence="4" key="1">
    <citation type="journal article" date="2020" name="Stud. Mycol.">
        <title>101 Dothideomycetes genomes: a test case for predicting lifestyles and emergence of pathogens.</title>
        <authorList>
            <person name="Haridas S."/>
            <person name="Albert R."/>
            <person name="Binder M."/>
            <person name="Bloem J."/>
            <person name="Labutti K."/>
            <person name="Salamov A."/>
            <person name="Andreopoulos B."/>
            <person name="Baker S."/>
            <person name="Barry K."/>
            <person name="Bills G."/>
            <person name="Bluhm B."/>
            <person name="Cannon C."/>
            <person name="Castanera R."/>
            <person name="Culley D."/>
            <person name="Daum C."/>
            <person name="Ezra D."/>
            <person name="Gonzalez J."/>
            <person name="Henrissat B."/>
            <person name="Kuo A."/>
            <person name="Liang C."/>
            <person name="Lipzen A."/>
            <person name="Lutzoni F."/>
            <person name="Magnuson J."/>
            <person name="Mondo S."/>
            <person name="Nolan M."/>
            <person name="Ohm R."/>
            <person name="Pangilinan J."/>
            <person name="Park H.-J."/>
            <person name="Ramirez L."/>
            <person name="Alfaro M."/>
            <person name="Sun H."/>
            <person name="Tritt A."/>
            <person name="Yoshinaga Y."/>
            <person name="Zwiers L.-H."/>
            <person name="Turgeon B."/>
            <person name="Goodwin S."/>
            <person name="Spatafora J."/>
            <person name="Crous P."/>
            <person name="Grigoriev I."/>
        </authorList>
    </citation>
    <scope>NUCLEOTIDE SEQUENCE</scope>
    <source>
        <strain evidence="4">CBS 101060</strain>
    </source>
</reference>
<comment type="catalytic activity">
    <reaction evidence="3">
        <text>N-formyl-L-kynurenine + H2O = L-kynurenine + formate + H(+)</text>
        <dbReference type="Rhea" id="RHEA:13009"/>
        <dbReference type="ChEBI" id="CHEBI:15377"/>
        <dbReference type="ChEBI" id="CHEBI:15378"/>
        <dbReference type="ChEBI" id="CHEBI:15740"/>
        <dbReference type="ChEBI" id="CHEBI:57959"/>
        <dbReference type="ChEBI" id="CHEBI:58629"/>
        <dbReference type="EC" id="3.5.1.9"/>
    </reaction>
</comment>
<dbReference type="InterPro" id="IPR029058">
    <property type="entry name" value="AB_hydrolase_fold"/>
</dbReference>
<comment type="domain">
    <text evidence="3">The main chain amide nitrogen atoms of the second glycine and its adjacent residue in the HGGXW motif define the oxyanion hole, and stabilize the oxyanion that forms during the nucleophilic attack by the catalytic serine during substrate cleavage.</text>
</comment>
<comment type="subunit">
    <text evidence="3">Homodimer.</text>
</comment>
<comment type="similarity">
    <text evidence="3">Belongs to the kynurenine formamidase family.</text>
</comment>
<dbReference type="PANTHER" id="PTHR48081:SF33">
    <property type="entry name" value="KYNURENINE FORMAMIDASE"/>
    <property type="match status" value="1"/>
</dbReference>
<evidence type="ECO:0000313" key="5">
    <source>
        <dbReference type="Proteomes" id="UP000799429"/>
    </source>
</evidence>
<comment type="function">
    <text evidence="3">Catalyzes the hydrolysis of N-formyl-L-kynurenine to L-kynurenine, the second step in the kynurenine pathway of tryptophan degradation. Kynurenine may be further oxidized to nicotinic acid, NAD(H) and NADP(H). Required for elimination of toxic metabolites.</text>
</comment>
<accession>A0A9P4SGI1</accession>
<organism evidence="4 5">
    <name type="scientific">Patellaria atrata CBS 101060</name>
    <dbReference type="NCBI Taxonomy" id="1346257"/>
    <lineage>
        <taxon>Eukaryota</taxon>
        <taxon>Fungi</taxon>
        <taxon>Dikarya</taxon>
        <taxon>Ascomycota</taxon>
        <taxon>Pezizomycotina</taxon>
        <taxon>Dothideomycetes</taxon>
        <taxon>Dothideomycetes incertae sedis</taxon>
        <taxon>Patellariales</taxon>
        <taxon>Patellariaceae</taxon>
        <taxon>Patellaria</taxon>
    </lineage>
</organism>
<dbReference type="InterPro" id="IPR050300">
    <property type="entry name" value="GDXG_lipolytic_enzyme"/>
</dbReference>
<evidence type="ECO:0000256" key="3">
    <source>
        <dbReference type="HAMAP-Rule" id="MF_03014"/>
    </source>
</evidence>